<comment type="similarity">
    <text evidence="1">Belongs to the AHA1 family.</text>
</comment>
<dbReference type="InterPro" id="IPR023393">
    <property type="entry name" value="START-like_dom_sf"/>
</dbReference>
<evidence type="ECO:0000256" key="1">
    <source>
        <dbReference type="ARBA" id="ARBA00006817"/>
    </source>
</evidence>
<dbReference type="EMBL" id="JAAGWZ010000001">
    <property type="protein sequence ID" value="NEM90403.1"/>
    <property type="molecule type" value="Genomic_DNA"/>
</dbReference>
<gene>
    <name evidence="3" type="ORF">G3T37_03435</name>
</gene>
<evidence type="ECO:0000313" key="4">
    <source>
        <dbReference type="Proteomes" id="UP000479756"/>
    </source>
</evidence>
<accession>A0A7C9TQM2</accession>
<name>A0A7C9TQM2_9MICO</name>
<dbReference type="SUPFAM" id="SSF55961">
    <property type="entry name" value="Bet v1-like"/>
    <property type="match status" value="1"/>
</dbReference>
<reference evidence="3 4" key="1">
    <citation type="journal article" date="2014" name="Int. J. Syst. Evol. Microbiol.">
        <title>Description of Galbitalea soli gen. nov., sp. nov., and Frondihabitans sucicola sp. nov.</title>
        <authorList>
            <person name="Kim S.J."/>
            <person name="Lim J.M."/>
            <person name="Ahn J.H."/>
            <person name="Weon H.Y."/>
            <person name="Hamada M."/>
            <person name="Suzuki K."/>
            <person name="Ahn T.Y."/>
            <person name="Kwon S.W."/>
        </authorList>
    </citation>
    <scope>NUCLEOTIDE SEQUENCE [LARGE SCALE GENOMIC DNA]</scope>
    <source>
        <strain evidence="3 4">NBRC 108727</strain>
    </source>
</reference>
<sequence>MPLEELRFSREYPFPRSIVWDALTDETLVEGWLARARIDARVGGDYVLDWYGDSAVRHTVGEIERLDAPGVLVIRTDGIGVLRFGLTALPALAPAEPRRTRLDLTLEVELEPRLSATTVAWWRTNLEALAELLRGRPVSWANWEAEWGGIWRAFRDEARAQPRR</sequence>
<feature type="domain" description="Activator of Hsp90 ATPase homologue 1/2-like C-terminal" evidence="2">
    <location>
        <begin position="14"/>
        <end position="133"/>
    </location>
</feature>
<dbReference type="InterPro" id="IPR013538">
    <property type="entry name" value="ASHA1/2-like_C"/>
</dbReference>
<organism evidence="3 4">
    <name type="scientific">Galbitalea soli</name>
    <dbReference type="NCBI Taxonomy" id="1268042"/>
    <lineage>
        <taxon>Bacteria</taxon>
        <taxon>Bacillati</taxon>
        <taxon>Actinomycetota</taxon>
        <taxon>Actinomycetes</taxon>
        <taxon>Micrococcales</taxon>
        <taxon>Microbacteriaceae</taxon>
        <taxon>Galbitalea</taxon>
    </lineage>
</organism>
<dbReference type="Proteomes" id="UP000479756">
    <property type="component" value="Unassembled WGS sequence"/>
</dbReference>
<evidence type="ECO:0000259" key="2">
    <source>
        <dbReference type="Pfam" id="PF08327"/>
    </source>
</evidence>
<keyword evidence="4" id="KW-1185">Reference proteome</keyword>
<dbReference type="Gene3D" id="3.30.530.20">
    <property type="match status" value="1"/>
</dbReference>
<evidence type="ECO:0000313" key="3">
    <source>
        <dbReference type="EMBL" id="NEM90403.1"/>
    </source>
</evidence>
<protein>
    <recommendedName>
        <fullName evidence="2">Activator of Hsp90 ATPase homologue 1/2-like C-terminal domain-containing protein</fullName>
    </recommendedName>
</protein>
<comment type="caution">
    <text evidence="3">The sequence shown here is derived from an EMBL/GenBank/DDBJ whole genome shotgun (WGS) entry which is preliminary data.</text>
</comment>
<dbReference type="Pfam" id="PF08327">
    <property type="entry name" value="AHSA1"/>
    <property type="match status" value="1"/>
</dbReference>
<dbReference type="AlphaFoldDB" id="A0A7C9TQM2"/>
<proteinExistence type="inferred from homology"/>
<dbReference type="RefSeq" id="WP_163472055.1">
    <property type="nucleotide sequence ID" value="NZ_JAAGWZ010000001.1"/>
</dbReference>